<evidence type="ECO:0000313" key="2">
    <source>
        <dbReference type="EMBL" id="KAA6386393.1"/>
    </source>
</evidence>
<feature type="region of interest" description="Disordered" evidence="1">
    <location>
        <begin position="165"/>
        <end position="185"/>
    </location>
</feature>
<evidence type="ECO:0000313" key="3">
    <source>
        <dbReference type="Proteomes" id="UP000324800"/>
    </source>
</evidence>
<gene>
    <name evidence="2" type="ORF">EZS28_018078</name>
</gene>
<feature type="compositionally biased region" description="Low complexity" evidence="1">
    <location>
        <begin position="173"/>
        <end position="185"/>
    </location>
</feature>
<name>A0A5J4VVK4_9EUKA</name>
<reference evidence="2 3" key="1">
    <citation type="submission" date="2019-03" db="EMBL/GenBank/DDBJ databases">
        <title>Single cell metagenomics reveals metabolic interactions within the superorganism composed of flagellate Streblomastix strix and complex community of Bacteroidetes bacteria on its surface.</title>
        <authorList>
            <person name="Treitli S.C."/>
            <person name="Kolisko M."/>
            <person name="Husnik F."/>
            <person name="Keeling P."/>
            <person name="Hampl V."/>
        </authorList>
    </citation>
    <scope>NUCLEOTIDE SEQUENCE [LARGE SCALE GENOMIC DNA]</scope>
    <source>
        <strain evidence="2">ST1C</strain>
    </source>
</reference>
<comment type="caution">
    <text evidence="2">The sequence shown here is derived from an EMBL/GenBank/DDBJ whole genome shotgun (WGS) entry which is preliminary data.</text>
</comment>
<dbReference type="EMBL" id="SNRW01004824">
    <property type="protein sequence ID" value="KAA6386393.1"/>
    <property type="molecule type" value="Genomic_DNA"/>
</dbReference>
<sequence length="223" mass="24070">FLRYLNVGLCILLTYFCSDLAADVINLCVLIISFNFFFDSTPKSSDTLPPLRTLLTSSGATATQRRYLLSPAAILAAQSIDRKESIMSDLSPAIVNHVPACAMCQMCYACYQFSNSAGRSFPPVIPVNSLVLPIIGDICTSLVRNHLPNLLRSALSGRGRGISSVNCNSSRKQPSTAQSTALQTSTPQDQCFVPYSPSTTSHSVPEPVISVKDPKRPAAVLLR</sequence>
<dbReference type="AlphaFoldDB" id="A0A5J4VVK4"/>
<accession>A0A5J4VVK4</accession>
<organism evidence="2 3">
    <name type="scientific">Streblomastix strix</name>
    <dbReference type="NCBI Taxonomy" id="222440"/>
    <lineage>
        <taxon>Eukaryota</taxon>
        <taxon>Metamonada</taxon>
        <taxon>Preaxostyla</taxon>
        <taxon>Oxymonadida</taxon>
        <taxon>Streblomastigidae</taxon>
        <taxon>Streblomastix</taxon>
    </lineage>
</organism>
<protein>
    <submittedName>
        <fullName evidence="2">Uncharacterized protein</fullName>
    </submittedName>
</protein>
<evidence type="ECO:0000256" key="1">
    <source>
        <dbReference type="SAM" id="MobiDB-lite"/>
    </source>
</evidence>
<proteinExistence type="predicted"/>
<feature type="non-terminal residue" evidence="2">
    <location>
        <position position="1"/>
    </location>
</feature>
<dbReference type="Proteomes" id="UP000324800">
    <property type="component" value="Unassembled WGS sequence"/>
</dbReference>